<keyword evidence="2" id="KW-1185">Reference proteome</keyword>
<gene>
    <name evidence="1" type="ORF">L1987_83631</name>
</gene>
<comment type="caution">
    <text evidence="1">The sequence shown here is derived from an EMBL/GenBank/DDBJ whole genome shotgun (WGS) entry which is preliminary data.</text>
</comment>
<name>A0ACB8YCK3_9ASTR</name>
<reference evidence="1 2" key="2">
    <citation type="journal article" date="2022" name="Mol. Ecol. Resour.">
        <title>The genomes of chicory, endive, great burdock and yacon provide insights into Asteraceae paleo-polyploidization history and plant inulin production.</title>
        <authorList>
            <person name="Fan W."/>
            <person name="Wang S."/>
            <person name="Wang H."/>
            <person name="Wang A."/>
            <person name="Jiang F."/>
            <person name="Liu H."/>
            <person name="Zhao H."/>
            <person name="Xu D."/>
            <person name="Zhang Y."/>
        </authorList>
    </citation>
    <scope>NUCLEOTIDE SEQUENCE [LARGE SCALE GENOMIC DNA]</scope>
    <source>
        <strain evidence="2">cv. Yunnan</strain>
        <tissue evidence="1">Leaves</tissue>
    </source>
</reference>
<proteinExistence type="predicted"/>
<protein>
    <submittedName>
        <fullName evidence="1">Uncharacterized protein</fullName>
    </submittedName>
</protein>
<sequence>MASPLEFRELDISSPWFSPSFLWSLRIGGFGKSGKTSPSQFEVLKIGVSATVAFLHLLCFAGGPAKSVGMMDCIYSWYVMSMEDIRAAGACSNIDFSGVDWNSVRLPPGEDFSIKSDDDDLNEEDSLEFDAGFVSIIVVDNLRSSKALCVKFTAKLG</sequence>
<organism evidence="1 2">
    <name type="scientific">Smallanthus sonchifolius</name>
    <dbReference type="NCBI Taxonomy" id="185202"/>
    <lineage>
        <taxon>Eukaryota</taxon>
        <taxon>Viridiplantae</taxon>
        <taxon>Streptophyta</taxon>
        <taxon>Embryophyta</taxon>
        <taxon>Tracheophyta</taxon>
        <taxon>Spermatophyta</taxon>
        <taxon>Magnoliopsida</taxon>
        <taxon>eudicotyledons</taxon>
        <taxon>Gunneridae</taxon>
        <taxon>Pentapetalae</taxon>
        <taxon>asterids</taxon>
        <taxon>campanulids</taxon>
        <taxon>Asterales</taxon>
        <taxon>Asteraceae</taxon>
        <taxon>Asteroideae</taxon>
        <taxon>Heliantheae alliance</taxon>
        <taxon>Millerieae</taxon>
        <taxon>Smallanthus</taxon>
    </lineage>
</organism>
<dbReference type="Proteomes" id="UP001056120">
    <property type="component" value="Linkage Group LG28"/>
</dbReference>
<dbReference type="EMBL" id="CM042045">
    <property type="protein sequence ID" value="KAI3683131.1"/>
    <property type="molecule type" value="Genomic_DNA"/>
</dbReference>
<evidence type="ECO:0000313" key="1">
    <source>
        <dbReference type="EMBL" id="KAI3683131.1"/>
    </source>
</evidence>
<reference evidence="2" key="1">
    <citation type="journal article" date="2022" name="Mol. Ecol. Resour.">
        <title>The genomes of chicory, endive, great burdock and yacon provide insights into Asteraceae palaeo-polyploidization history and plant inulin production.</title>
        <authorList>
            <person name="Fan W."/>
            <person name="Wang S."/>
            <person name="Wang H."/>
            <person name="Wang A."/>
            <person name="Jiang F."/>
            <person name="Liu H."/>
            <person name="Zhao H."/>
            <person name="Xu D."/>
            <person name="Zhang Y."/>
        </authorList>
    </citation>
    <scope>NUCLEOTIDE SEQUENCE [LARGE SCALE GENOMIC DNA]</scope>
    <source>
        <strain evidence="2">cv. Yunnan</strain>
    </source>
</reference>
<accession>A0ACB8YCK3</accession>
<evidence type="ECO:0000313" key="2">
    <source>
        <dbReference type="Proteomes" id="UP001056120"/>
    </source>
</evidence>